<dbReference type="Proteomes" id="UP000182332">
    <property type="component" value="Unassembled WGS sequence"/>
</dbReference>
<proteinExistence type="predicted"/>
<accession>A0A1I0FUW5</accession>
<dbReference type="EMBL" id="FOHW01000018">
    <property type="protein sequence ID" value="SET61366.1"/>
    <property type="molecule type" value="Genomic_DNA"/>
</dbReference>
<evidence type="ECO:0000313" key="2">
    <source>
        <dbReference type="EMBL" id="SET61366.1"/>
    </source>
</evidence>
<name>A0A1I0FUW5_9PSED</name>
<reference evidence="2 3" key="1">
    <citation type="submission" date="2016-10" db="EMBL/GenBank/DDBJ databases">
        <authorList>
            <person name="de Groot N.N."/>
        </authorList>
    </citation>
    <scope>NUCLEOTIDE SEQUENCE [LARGE SCALE GENOMIC DNA]</scope>
    <source>
        <strain evidence="2 3">DSM 11363</strain>
    </source>
</reference>
<dbReference type="InterPro" id="IPR046673">
    <property type="entry name" value="ToxA_N"/>
</dbReference>
<feature type="domain" description="Dermonecrotic toxin N-terminal" evidence="1">
    <location>
        <begin position="433"/>
        <end position="672"/>
    </location>
</feature>
<dbReference type="OrthoDB" id="6723715at2"/>
<organism evidence="2 3">
    <name type="scientific">Pseudomonas graminis</name>
    <dbReference type="NCBI Taxonomy" id="158627"/>
    <lineage>
        <taxon>Bacteria</taxon>
        <taxon>Pseudomonadati</taxon>
        <taxon>Pseudomonadota</taxon>
        <taxon>Gammaproteobacteria</taxon>
        <taxon>Pseudomonadales</taxon>
        <taxon>Pseudomonadaceae</taxon>
        <taxon>Pseudomonas</taxon>
    </lineage>
</organism>
<dbReference type="AlphaFoldDB" id="A0A1I0FUW5"/>
<dbReference type="RefSeq" id="WP_074890416.1">
    <property type="nucleotide sequence ID" value="NZ_FOHW01000018.1"/>
</dbReference>
<sequence>MNSTTVTVSSDPTVDSSALTLYELPDFTQALERTLTECLRLSHRGLAFDYASTWLVCRERSIEPGAAETPSSYPLLASLTAHFTGSFQWQNVASAGLYATETPSADMASIGALDREALVALYASIAQRLADRYKQILSDYWAEIQPSGKARREDFLADRVKLLRLECQMRVEKREFLPHLYSMLNDTLDYGVDTSADPLQKHDVFSLWLGTGATALFALTGAFVVTEQRSDQVPATDDQSVGEVILYTPADSLERFDSLNQLTETLSHRLADEAQRRRLLGHLKLDDLVALALPGVARVQPPIRWGLQKLGSNFMSLLLTSQIIKQKADFDHAVNIAQSLSLNQPSFQGLILELMASDQLFDNHRIERQLDCDVVREQMPEWWKEMSEEQQVEWTRDATAYAQAIRTIRRLSLERFNTPQGDSAHVISGYVDATVTAALAEKNIRLSPQKIQVMAMFHRHLSTRFSPTAEPETDTPPQTYSLHALAHENALRTNIHEASALVVTDERGRAIPGLSGDVVKALLARIDVPKRLDDYLAEHLDHSDYADQLKGKHRELLVARLAMAYRESQLKGFPDNRLRWIKAVLDGPDPQQRRKVDGATIEVRFLHIGGVKIPDIMLIAPVGTFEKGPVVLCTLNAPDNVVFRSFDGMFHLTRAFLEREVYKSYVARLLPLADRRVARVMLDYEEWFKHWRFPDAVTSLPTPVPIPSNLLNPVLFVEQHSDPFDEHFAVRISQLREEARSLLIQPESADARTHTFDMAMSIGLLLLPAPVMIPLALGMGLGHAWSGFQKVDENDWEGAAQELMGAVGYLFTAGIGRASAAALKGPQLAMLKRPHLVRRTGRDGQVQIGYLLSPSGAPHFAESGMITRLERSKFTEISLGSEKGYVGRRFNLFGRCRLYRPHPRDPALLVHEEEYVIRARTGSWRKVSQPVVRLSPQADRQARNELSVLLKKWPTPSEGSAIPQPSLDEARFLTLAERGKAEQYPELLDYIEGGSAEINQLLRSGARTPRTQAFLNQFYRLRSWKGDAFRAAHVTDESLQHLRRELGAVFVDAGVQSASISRGNAVRWSLDRFVTDKAASNTHPVFLIFAPSVPKKNLFSGFLADHVAIPPGTRLQLRAFKEVKGQAFAYFTAPDTMVYETFDLFTGEREIFVR</sequence>
<protein>
    <recommendedName>
        <fullName evidence="1">Dermonecrotic toxin N-terminal domain-containing protein</fullName>
    </recommendedName>
</protein>
<gene>
    <name evidence="2" type="ORF">SAMN05216197_11816</name>
</gene>
<feature type="domain" description="Dermonecrotic toxin N-terminal" evidence="1">
    <location>
        <begin position="63"/>
        <end position="285"/>
    </location>
</feature>
<evidence type="ECO:0000313" key="3">
    <source>
        <dbReference type="Proteomes" id="UP000182332"/>
    </source>
</evidence>
<evidence type="ECO:0000259" key="1">
    <source>
        <dbReference type="Pfam" id="PF20178"/>
    </source>
</evidence>
<dbReference type="Pfam" id="PF20178">
    <property type="entry name" value="ToxA_N"/>
    <property type="match status" value="2"/>
</dbReference>